<organism evidence="1 2">
    <name type="scientific">Thermocoleostomius sinensis A174</name>
    <dbReference type="NCBI Taxonomy" id="2016057"/>
    <lineage>
        <taxon>Bacteria</taxon>
        <taxon>Bacillati</taxon>
        <taxon>Cyanobacteriota</taxon>
        <taxon>Cyanophyceae</taxon>
        <taxon>Oculatellales</taxon>
        <taxon>Oculatellaceae</taxon>
        <taxon>Thermocoleostomius</taxon>
    </lineage>
</organism>
<proteinExistence type="predicted"/>
<evidence type="ECO:0000313" key="2">
    <source>
        <dbReference type="Proteomes" id="UP001163152"/>
    </source>
</evidence>
<protein>
    <submittedName>
        <fullName evidence="1">Uncharacterized protein</fullName>
    </submittedName>
</protein>
<dbReference type="Proteomes" id="UP001163152">
    <property type="component" value="Chromosome"/>
</dbReference>
<reference evidence="1" key="1">
    <citation type="submission" date="2022-12" db="EMBL/GenBank/DDBJ databases">
        <title>Polyphasic identification of a Novel Hot-Spring Cyanobacterium Ocullathermofonsia sinensis gen nov. sp. nov. and Genomic Insights on its Adaptations to the Thermal Habitat.</title>
        <authorList>
            <person name="Daroch M."/>
            <person name="Tang J."/>
            <person name="Jiang Y."/>
        </authorList>
    </citation>
    <scope>NUCLEOTIDE SEQUENCE</scope>
    <source>
        <strain evidence="1">PKUAC-SCTA174</strain>
    </source>
</reference>
<dbReference type="AlphaFoldDB" id="A0A9E8ZF98"/>
<gene>
    <name evidence="1" type="ORF">OXH18_07100</name>
</gene>
<accession>A0A9E8ZF98</accession>
<dbReference type="RefSeq" id="WP_268611785.1">
    <property type="nucleotide sequence ID" value="NZ_CP113797.1"/>
</dbReference>
<evidence type="ECO:0000313" key="1">
    <source>
        <dbReference type="EMBL" id="WAL61746.1"/>
    </source>
</evidence>
<keyword evidence="2" id="KW-1185">Reference proteome</keyword>
<dbReference type="EMBL" id="CP113797">
    <property type="protein sequence ID" value="WAL61746.1"/>
    <property type="molecule type" value="Genomic_DNA"/>
</dbReference>
<dbReference type="Gene3D" id="3.40.50.2000">
    <property type="entry name" value="Glycogen Phosphorylase B"/>
    <property type="match status" value="1"/>
</dbReference>
<name>A0A9E8ZF98_9CYAN</name>
<dbReference type="KEGG" id="tsin:OXH18_07100"/>
<sequence length="176" mass="20002">MSINSVAIEHLLICWTEPNKEEFQHETKKYKYYNKSHFSQAIDTSDKNLLIQLIEKLRNVLPNSQLTLLTSWNNLICENLVVQEVSTVTWTFHQTVDWLRQHSFDAALIFTPPTRSPYAMAYACYLAGIPIRVGQSCEFGGGVLSICVTPCDTDSIGDFCWHLLHSSIPILCGSEF</sequence>